<dbReference type="InterPro" id="IPR029044">
    <property type="entry name" value="Nucleotide-diphossugar_trans"/>
</dbReference>
<dbReference type="Gene3D" id="3.90.550.10">
    <property type="entry name" value="Spore Coat Polysaccharide Biosynthesis Protein SpsA, Chain A"/>
    <property type="match status" value="1"/>
</dbReference>
<dbReference type="EMBL" id="ML119051">
    <property type="protein sequence ID" value="ROT42538.1"/>
    <property type="molecule type" value="Genomic_DNA"/>
</dbReference>
<keyword evidence="5" id="KW-1185">Reference proteome</keyword>
<dbReference type="InterPro" id="IPR008630">
    <property type="entry name" value="Glyco_trans_34"/>
</dbReference>
<proteinExistence type="inferred from homology"/>
<organism evidence="4 5">
    <name type="scientific">Sodiomyces alkalinus (strain CBS 110278 / VKM F-3762 / F11)</name>
    <name type="common">Alkaliphilic filamentous fungus</name>
    <dbReference type="NCBI Taxonomy" id="1314773"/>
    <lineage>
        <taxon>Eukaryota</taxon>
        <taxon>Fungi</taxon>
        <taxon>Dikarya</taxon>
        <taxon>Ascomycota</taxon>
        <taxon>Pezizomycotina</taxon>
        <taxon>Sordariomycetes</taxon>
        <taxon>Hypocreomycetidae</taxon>
        <taxon>Glomerellales</taxon>
        <taxon>Plectosphaerellaceae</taxon>
        <taxon>Sodiomyces</taxon>
    </lineage>
</organism>
<reference evidence="4 5" key="1">
    <citation type="journal article" date="2018" name="Mol. Ecol.">
        <title>The obligate alkalophilic soda-lake fungus Sodiomyces alkalinus has shifted to a protein diet.</title>
        <authorList>
            <person name="Grum-Grzhimaylo A.A."/>
            <person name="Falkoski D.L."/>
            <person name="van den Heuvel J."/>
            <person name="Valero-Jimenez C.A."/>
            <person name="Min B."/>
            <person name="Choi I.G."/>
            <person name="Lipzen A."/>
            <person name="Daum C.G."/>
            <person name="Aanen D.K."/>
            <person name="Tsang A."/>
            <person name="Henrissat B."/>
            <person name="Bilanenko E.N."/>
            <person name="de Vries R.P."/>
            <person name="van Kan J.A.L."/>
            <person name="Grigoriev I.V."/>
            <person name="Debets A.J.M."/>
        </authorList>
    </citation>
    <scope>NUCLEOTIDE SEQUENCE [LARGE SCALE GENOMIC DNA]</scope>
    <source>
        <strain evidence="4 5">F11</strain>
    </source>
</reference>
<dbReference type="GeneID" id="39583184"/>
<gene>
    <name evidence="4" type="ORF">SODALDRAFT_374852</name>
</gene>
<keyword evidence="2" id="KW-0328">Glycosyltransferase</keyword>
<dbReference type="PANTHER" id="PTHR31306:SF8">
    <property type="entry name" value="GLYCOSYLTRANSFERASE FAMILY 34 PROTEIN"/>
    <property type="match status" value="1"/>
</dbReference>
<dbReference type="GO" id="GO:0000139">
    <property type="term" value="C:Golgi membrane"/>
    <property type="evidence" value="ECO:0007669"/>
    <property type="project" value="TreeGrafter"/>
</dbReference>
<name>A0A3N2Q799_SODAK</name>
<accession>A0A3N2Q799</accession>
<dbReference type="GO" id="GO:0016757">
    <property type="term" value="F:glycosyltransferase activity"/>
    <property type="evidence" value="ECO:0007669"/>
    <property type="project" value="UniProtKB-KW"/>
</dbReference>
<evidence type="ECO:0008006" key="6">
    <source>
        <dbReference type="Google" id="ProtNLM"/>
    </source>
</evidence>
<dbReference type="STRING" id="1314773.A0A3N2Q799"/>
<evidence type="ECO:0000256" key="2">
    <source>
        <dbReference type="ARBA" id="ARBA00022676"/>
    </source>
</evidence>
<keyword evidence="3" id="KW-0808">Transferase</keyword>
<evidence type="ECO:0000313" key="4">
    <source>
        <dbReference type="EMBL" id="ROT42538.1"/>
    </source>
</evidence>
<protein>
    <recommendedName>
        <fullName evidence="6">Galactosyl transferase GMA12/MNN10 family protein</fullName>
    </recommendedName>
</protein>
<dbReference type="AlphaFoldDB" id="A0A3N2Q799"/>
<evidence type="ECO:0000313" key="5">
    <source>
        <dbReference type="Proteomes" id="UP000272025"/>
    </source>
</evidence>
<dbReference type="Proteomes" id="UP000272025">
    <property type="component" value="Unassembled WGS sequence"/>
</dbReference>
<dbReference type="PANTHER" id="PTHR31306">
    <property type="entry name" value="ALPHA-1,6-MANNOSYLTRANSFERASE MNN11-RELATED"/>
    <property type="match status" value="1"/>
</dbReference>
<dbReference type="SUPFAM" id="SSF53448">
    <property type="entry name" value="Nucleotide-diphospho-sugar transferases"/>
    <property type="match status" value="1"/>
</dbReference>
<evidence type="ECO:0000256" key="3">
    <source>
        <dbReference type="ARBA" id="ARBA00022679"/>
    </source>
</evidence>
<dbReference type="GO" id="GO:0006487">
    <property type="term" value="P:protein N-linked glycosylation"/>
    <property type="evidence" value="ECO:0007669"/>
    <property type="project" value="TreeGrafter"/>
</dbReference>
<evidence type="ECO:0000256" key="1">
    <source>
        <dbReference type="ARBA" id="ARBA00005664"/>
    </source>
</evidence>
<dbReference type="OrthoDB" id="407658at2759"/>
<dbReference type="Pfam" id="PF05637">
    <property type="entry name" value="Glyco_transf_34"/>
    <property type="match status" value="1"/>
</dbReference>
<comment type="similarity">
    <text evidence="1">Belongs to the glycosyltransferase 34 family.</text>
</comment>
<dbReference type="RefSeq" id="XP_028470344.1">
    <property type="nucleotide sequence ID" value="XM_028614706.1"/>
</dbReference>
<sequence>MPRLLLEHHPPNQIPLSAVAMPRPSLIRHVACKLLAVLILLFILTHIRWPFNRASTHSHGASRSTVASDSPVSLHNLHFHGQGPCLPPSASRSALLNKASSIRESCRASSPFSALLPASDATTDRGPRPRVATLTTQWGDPKAYYQKAIQTHLVHALVHETNLHLLCAPTIQAPKGAPDTLANRLEIYWNKPALVLSVLLSEMAKPKPERLDWILWADADTIILDHCRPISTFLPPELHDDDDDAEAENDGLPHLLYTNDMLGLNNGVFLLRVSTWSVNLFTAVLGFRFLRPTVDLDYLDQTAMEILIAEDPRFRARALEVPQTWFNAYADPSGPSSARGYAGDGEAQQALKLRDYHARRGDFLAHFPGDPEREASMTAWLDAVDRLGNVWASGRVQRDASDDVELFWNRWAGRRSNTRVPVS</sequence>